<dbReference type="EMBL" id="CP036401">
    <property type="protein sequence ID" value="QBI01586.1"/>
    <property type="molecule type" value="Genomic_DNA"/>
</dbReference>
<evidence type="ECO:0000313" key="5">
    <source>
        <dbReference type="EMBL" id="QBI01586.1"/>
    </source>
</evidence>
<dbReference type="Pfam" id="PF13296">
    <property type="entry name" value="T6SS_Vgr"/>
    <property type="match status" value="1"/>
</dbReference>
<dbReference type="Pfam" id="PF04717">
    <property type="entry name" value="Phage_base_V"/>
    <property type="match status" value="1"/>
</dbReference>
<feature type="domain" description="Gp5/Type VI secretion system Vgr protein OB-fold" evidence="2">
    <location>
        <begin position="2"/>
        <end position="40"/>
    </location>
</feature>
<feature type="region of interest" description="Disordered" evidence="1">
    <location>
        <begin position="454"/>
        <end position="481"/>
    </location>
</feature>
<sequence length="481" mass="51366">MMPMAGKYFGQMCLPRIGQEVVIQFLDGNIDRPIIVGVVYNRDNMPPWHLPAQRALAGLRSREFGNDNGGSNHLVLDDTNGKMQAQLRSDHQSSQLSLGSIHRIETSDGRLDARGEGWELATNAWGVARANRGLLLTTEPRPNATGEAKAMSETVFRLNAAHQRHADLARLAEQCSAQSGNEQAQAAAAIKNQNDDISGDGRGRAGFPELAAPHLVLASPAGIETTTAGSTHVASENHTAVTTGQDLAFAAGGSMFASVRQAIRMFVHKAGIRMIAAAGDIDVKALSNSINLLAKLDITHTAERITLSAKQELVINGGGSYARFNAGGIEQGTIGNFVVHAARHSLIDPKNMAMNEAVFPTGTLQGKGAFHLGSHAAAGGRPSAGMPYKLYKDGAVVEEGKFRDDGNMVFEHDLDTLANYELELANGNRYVIDSGEHADGHEVSAGIGYHGFENPGGSISDEHASLEKDRLLSNPAYRNRR</sequence>
<proteinExistence type="predicted"/>
<dbReference type="SUPFAM" id="SSF69349">
    <property type="entry name" value="Phage fibre proteins"/>
    <property type="match status" value="1"/>
</dbReference>
<dbReference type="InterPro" id="IPR028244">
    <property type="entry name" value="T6SS_Rhs_Vgr_dom"/>
</dbReference>
<evidence type="ECO:0000259" key="2">
    <source>
        <dbReference type="Pfam" id="PF04717"/>
    </source>
</evidence>
<evidence type="ECO:0000256" key="1">
    <source>
        <dbReference type="SAM" id="MobiDB-lite"/>
    </source>
</evidence>
<feature type="domain" description="Putative type VI secretion system Rhs element associated Vgr" evidence="4">
    <location>
        <begin position="68"/>
        <end position="172"/>
    </location>
</feature>
<dbReference type="Proteomes" id="UP000292307">
    <property type="component" value="Chromosome"/>
</dbReference>
<dbReference type="InterPro" id="IPR037026">
    <property type="entry name" value="Vgr_OB-fold_dom_sf"/>
</dbReference>
<evidence type="ECO:0000313" key="6">
    <source>
        <dbReference type="Proteomes" id="UP000292307"/>
    </source>
</evidence>
<dbReference type="RefSeq" id="WP_131145707.1">
    <property type="nucleotide sequence ID" value="NZ_BMWV01000003.1"/>
</dbReference>
<evidence type="ECO:0000259" key="4">
    <source>
        <dbReference type="Pfam" id="PF13296"/>
    </source>
</evidence>
<dbReference type="InterPro" id="IPR018769">
    <property type="entry name" value="VgrG2_DUF2345"/>
</dbReference>
<protein>
    <submittedName>
        <fullName evidence="5">Type VI secretion system tip protein VgrG</fullName>
    </submittedName>
</protein>
<name>A0ABX5RUH9_9BURK</name>
<organism evidence="5 6">
    <name type="scientific">Pseudoduganella albidiflava</name>
    <dbReference type="NCBI Taxonomy" id="321983"/>
    <lineage>
        <taxon>Bacteria</taxon>
        <taxon>Pseudomonadati</taxon>
        <taxon>Pseudomonadota</taxon>
        <taxon>Betaproteobacteria</taxon>
        <taxon>Burkholderiales</taxon>
        <taxon>Oxalobacteraceae</taxon>
        <taxon>Telluria group</taxon>
        <taxon>Pseudoduganella</taxon>
    </lineage>
</organism>
<dbReference type="InterPro" id="IPR006531">
    <property type="entry name" value="Gp5/Vgr_OB"/>
</dbReference>
<dbReference type="Gene3D" id="2.40.50.230">
    <property type="entry name" value="Gp5 N-terminal domain"/>
    <property type="match status" value="1"/>
</dbReference>
<dbReference type="Pfam" id="PF10106">
    <property type="entry name" value="DUF2345"/>
    <property type="match status" value="1"/>
</dbReference>
<keyword evidence="6" id="KW-1185">Reference proteome</keyword>
<dbReference type="SUPFAM" id="SSF69255">
    <property type="entry name" value="gp5 N-terminal domain-like"/>
    <property type="match status" value="1"/>
</dbReference>
<gene>
    <name evidence="5" type="ORF">EYF70_12535</name>
</gene>
<accession>A0ABX5RUH9</accession>
<reference evidence="5 6" key="1">
    <citation type="submission" date="2019-02" db="EMBL/GenBank/DDBJ databases">
        <title>Draft Genome Sequences of Six Type Strains of the Genus Massilia.</title>
        <authorList>
            <person name="Miess H."/>
            <person name="Frediansyhah A."/>
            <person name="Gross H."/>
        </authorList>
    </citation>
    <scope>NUCLEOTIDE SEQUENCE [LARGE SCALE GENOMIC DNA]</scope>
    <source>
        <strain evidence="5 6">DSM 17472</strain>
    </source>
</reference>
<feature type="domain" description="DUF2345" evidence="3">
    <location>
        <begin position="204"/>
        <end position="350"/>
    </location>
</feature>
<feature type="compositionally biased region" description="Basic and acidic residues" evidence="1">
    <location>
        <begin position="460"/>
        <end position="471"/>
    </location>
</feature>
<evidence type="ECO:0000259" key="3">
    <source>
        <dbReference type="Pfam" id="PF10106"/>
    </source>
</evidence>